<keyword evidence="11" id="KW-0511">Multifunctional enzyme</keyword>
<dbReference type="Pfam" id="PF01872">
    <property type="entry name" value="RibD_C"/>
    <property type="match status" value="1"/>
</dbReference>
<keyword evidence="10" id="KW-0560">Oxidoreductase</keyword>
<comment type="catalytic activity">
    <reaction evidence="12">
        <text>5-amino-6-(5-phospho-D-ribitylamino)uracil + NADP(+) = 5-amino-6-(5-phospho-D-ribosylamino)uracil + NADPH + H(+)</text>
        <dbReference type="Rhea" id="RHEA:17845"/>
        <dbReference type="ChEBI" id="CHEBI:15378"/>
        <dbReference type="ChEBI" id="CHEBI:57783"/>
        <dbReference type="ChEBI" id="CHEBI:58349"/>
        <dbReference type="ChEBI" id="CHEBI:58421"/>
        <dbReference type="ChEBI" id="CHEBI:58453"/>
        <dbReference type="EC" id="1.1.1.193"/>
    </reaction>
</comment>
<dbReference type="InterPro" id="IPR016193">
    <property type="entry name" value="Cytidine_deaminase-like"/>
</dbReference>
<organism evidence="16 17">
    <name type="scientific">Subtercola lobariae</name>
    <dbReference type="NCBI Taxonomy" id="1588641"/>
    <lineage>
        <taxon>Bacteria</taxon>
        <taxon>Bacillati</taxon>
        <taxon>Actinomycetota</taxon>
        <taxon>Actinomycetes</taxon>
        <taxon>Micrococcales</taxon>
        <taxon>Microbacteriaceae</taxon>
        <taxon>Subtercola</taxon>
    </lineage>
</organism>
<evidence type="ECO:0000256" key="5">
    <source>
        <dbReference type="ARBA" id="ARBA00007417"/>
    </source>
</evidence>
<evidence type="ECO:0000256" key="4">
    <source>
        <dbReference type="ARBA" id="ARBA00005259"/>
    </source>
</evidence>
<dbReference type="EMBL" id="BMGP01000001">
    <property type="protein sequence ID" value="GGF13437.1"/>
    <property type="molecule type" value="Genomic_DNA"/>
</dbReference>
<sequence>MTAAPGTDSSSLLGLASVAPAVPSEVATRSALASTPGLLAATPGLLAATPGLLAATLSSTPPSALSTEAVPPAIIAAMRRAIELSQNGPAWGINPQVGCVLLSPDGETLAEGWHRGAGTPHAEVDALTNLAAMTLPPATDASASTCTDAAPAASTTPTPAAARGAIAVVTLEPCNHVGRTGPCSQALIAAGIAEVYFAVSDPGASSGGGADTLAAAGVRVHSGVLADEVEQSIHSWLTATRTGRPFVTVKWASSLDGRAAAADGTSQWVTGSDARADVHARRSRSDAILVGTGTLAIDDPSLTARTPEGTLLPHQPVAVVIGERGIHPGAAVLDHPEPALEFRTHDLPAVLDDLFARGFRSAFVEGGPTLASALLAAGLVDELVVYVAPLLLGGPRTALTDLGITSMVDARQLDFVSVDLLGPDLRLVARPRRRATDVTTTTSRAVTDDHTDASSRAATGRGLGLGEAAAATSPLTLVTPKETPDVHRNH</sequence>
<protein>
    <recommendedName>
        <fullName evidence="8">Riboflavin biosynthesis protein RibD</fullName>
        <ecNumber evidence="7">1.1.1.193</ecNumber>
        <ecNumber evidence="6">3.5.4.26</ecNumber>
    </recommendedName>
</protein>
<dbReference type="InterPro" id="IPR050765">
    <property type="entry name" value="Riboflavin_Biosynth_HTPR"/>
</dbReference>
<evidence type="ECO:0000256" key="12">
    <source>
        <dbReference type="ARBA" id="ARBA00049861"/>
    </source>
</evidence>
<evidence type="ECO:0000256" key="7">
    <source>
        <dbReference type="ARBA" id="ARBA00013173"/>
    </source>
</evidence>
<dbReference type="GO" id="GO:0009231">
    <property type="term" value="P:riboflavin biosynthetic process"/>
    <property type="evidence" value="ECO:0007669"/>
    <property type="project" value="InterPro"/>
</dbReference>
<dbReference type="SUPFAM" id="SSF53927">
    <property type="entry name" value="Cytidine deaminase-like"/>
    <property type="match status" value="1"/>
</dbReference>
<dbReference type="EC" id="3.5.4.26" evidence="6"/>
<dbReference type="InterPro" id="IPR002734">
    <property type="entry name" value="RibDG_C"/>
</dbReference>
<evidence type="ECO:0000313" key="16">
    <source>
        <dbReference type="EMBL" id="GGF13437.1"/>
    </source>
</evidence>
<dbReference type="InterPro" id="IPR002125">
    <property type="entry name" value="CMP_dCMP_dom"/>
</dbReference>
<dbReference type="GO" id="GO:0008835">
    <property type="term" value="F:diaminohydroxyphosphoribosylaminopyrimidine deaminase activity"/>
    <property type="evidence" value="ECO:0007669"/>
    <property type="project" value="UniProtKB-EC"/>
</dbReference>
<dbReference type="Gene3D" id="3.40.430.10">
    <property type="entry name" value="Dihydrofolate Reductase, subunit A"/>
    <property type="match status" value="1"/>
</dbReference>
<evidence type="ECO:0000256" key="6">
    <source>
        <dbReference type="ARBA" id="ARBA00012766"/>
    </source>
</evidence>
<dbReference type="InterPro" id="IPR024072">
    <property type="entry name" value="DHFR-like_dom_sf"/>
</dbReference>
<evidence type="ECO:0000259" key="15">
    <source>
        <dbReference type="PROSITE" id="PS51747"/>
    </source>
</evidence>
<feature type="domain" description="CMP/dCMP-type deaminase" evidence="15">
    <location>
        <begin position="72"/>
        <end position="221"/>
    </location>
</feature>
<comment type="caution">
    <text evidence="16">The sequence shown here is derived from an EMBL/GenBank/DDBJ whole genome shotgun (WGS) entry which is preliminary data.</text>
</comment>
<comment type="similarity">
    <text evidence="4">In the N-terminal section; belongs to the cytidine and deoxycytidylate deaminase family.</text>
</comment>
<evidence type="ECO:0000256" key="14">
    <source>
        <dbReference type="SAM" id="MobiDB-lite"/>
    </source>
</evidence>
<dbReference type="CDD" id="cd01284">
    <property type="entry name" value="Riboflavin_deaminase-reductase"/>
    <property type="match status" value="1"/>
</dbReference>
<comment type="pathway">
    <text evidence="3">Cofactor biosynthesis; riboflavin biosynthesis; 5-amino-6-(D-ribitylamino)uracil from GTP: step 3/4.</text>
</comment>
<comment type="catalytic activity">
    <reaction evidence="13">
        <text>2,5-diamino-6-hydroxy-4-(5-phosphoribosylamino)-pyrimidine + H2O + H(+) = 5-amino-6-(5-phospho-D-ribosylamino)uracil + NH4(+)</text>
        <dbReference type="Rhea" id="RHEA:21868"/>
        <dbReference type="ChEBI" id="CHEBI:15377"/>
        <dbReference type="ChEBI" id="CHEBI:15378"/>
        <dbReference type="ChEBI" id="CHEBI:28938"/>
        <dbReference type="ChEBI" id="CHEBI:58453"/>
        <dbReference type="ChEBI" id="CHEBI:58614"/>
        <dbReference type="EC" id="3.5.4.26"/>
    </reaction>
</comment>
<gene>
    <name evidence="16" type="ORF">GCM10011399_04170</name>
</gene>
<evidence type="ECO:0000256" key="2">
    <source>
        <dbReference type="ARBA" id="ARBA00004882"/>
    </source>
</evidence>
<accession>A0A917B003</accession>
<evidence type="ECO:0000256" key="9">
    <source>
        <dbReference type="ARBA" id="ARBA00022857"/>
    </source>
</evidence>
<evidence type="ECO:0000256" key="8">
    <source>
        <dbReference type="ARBA" id="ARBA00019930"/>
    </source>
</evidence>
<dbReference type="GO" id="GO:0008703">
    <property type="term" value="F:5-amino-6-(5-phosphoribosylamino)uracil reductase activity"/>
    <property type="evidence" value="ECO:0007669"/>
    <property type="project" value="UniProtKB-EC"/>
</dbReference>
<dbReference type="Gene3D" id="3.40.140.10">
    <property type="entry name" value="Cytidine Deaminase, domain 2"/>
    <property type="match status" value="1"/>
</dbReference>
<reference evidence="16 17" key="1">
    <citation type="journal article" date="2014" name="Int. J. Syst. Evol. Microbiol.">
        <title>Complete genome sequence of Corynebacterium casei LMG S-19264T (=DSM 44701T), isolated from a smear-ripened cheese.</title>
        <authorList>
            <consortium name="US DOE Joint Genome Institute (JGI-PGF)"/>
            <person name="Walter F."/>
            <person name="Albersmeier A."/>
            <person name="Kalinowski J."/>
            <person name="Ruckert C."/>
        </authorList>
    </citation>
    <scope>NUCLEOTIDE SEQUENCE [LARGE SCALE GENOMIC DNA]</scope>
    <source>
        <strain evidence="16 17">CGMCC 1.12976</strain>
    </source>
</reference>
<dbReference type="PANTHER" id="PTHR38011:SF7">
    <property type="entry name" value="2,5-DIAMINO-6-RIBOSYLAMINO-4(3H)-PYRIMIDINONE 5'-PHOSPHATE REDUCTASE"/>
    <property type="match status" value="1"/>
</dbReference>
<dbReference type="PROSITE" id="PS51747">
    <property type="entry name" value="CYT_DCMP_DEAMINASES_2"/>
    <property type="match status" value="1"/>
</dbReference>
<comment type="pathway">
    <text evidence="2">Cofactor biosynthesis; riboflavin biosynthesis; 5-amino-6-(D-ribitylamino)uracil from GTP: step 2/4.</text>
</comment>
<keyword evidence="9" id="KW-0521">NADP</keyword>
<comment type="function">
    <text evidence="1">Converts 2,5-diamino-6-(ribosylamino)-4(3h)-pyrimidinone 5'-phosphate into 5-amino-6-(ribosylamino)-2,4(1h,3h)-pyrimidinedione 5'-phosphate.</text>
</comment>
<evidence type="ECO:0000256" key="1">
    <source>
        <dbReference type="ARBA" id="ARBA00002151"/>
    </source>
</evidence>
<proteinExistence type="inferred from homology"/>
<dbReference type="InterPro" id="IPR004794">
    <property type="entry name" value="Eubact_RibD"/>
</dbReference>
<evidence type="ECO:0000313" key="17">
    <source>
        <dbReference type="Proteomes" id="UP000598775"/>
    </source>
</evidence>
<dbReference type="NCBIfam" id="TIGR00326">
    <property type="entry name" value="eubact_ribD"/>
    <property type="match status" value="1"/>
</dbReference>
<evidence type="ECO:0000256" key="13">
    <source>
        <dbReference type="ARBA" id="ARBA00049886"/>
    </source>
</evidence>
<dbReference type="AlphaFoldDB" id="A0A917B003"/>
<dbReference type="Proteomes" id="UP000598775">
    <property type="component" value="Unassembled WGS sequence"/>
</dbReference>
<name>A0A917B003_9MICO</name>
<feature type="region of interest" description="Disordered" evidence="14">
    <location>
        <begin position="434"/>
        <end position="462"/>
    </location>
</feature>
<dbReference type="PANTHER" id="PTHR38011">
    <property type="entry name" value="DIHYDROFOLATE REDUCTASE FAMILY PROTEIN (AFU_ORTHOLOGUE AFUA_8G06820)"/>
    <property type="match status" value="1"/>
</dbReference>
<dbReference type="SUPFAM" id="SSF53597">
    <property type="entry name" value="Dihydrofolate reductase-like"/>
    <property type="match status" value="1"/>
</dbReference>
<evidence type="ECO:0000256" key="3">
    <source>
        <dbReference type="ARBA" id="ARBA00004910"/>
    </source>
</evidence>
<dbReference type="EC" id="1.1.1.193" evidence="7"/>
<evidence type="ECO:0000256" key="10">
    <source>
        <dbReference type="ARBA" id="ARBA00023002"/>
    </source>
</evidence>
<keyword evidence="17" id="KW-1185">Reference proteome</keyword>
<comment type="similarity">
    <text evidence="5">In the C-terminal section; belongs to the HTP reductase family.</text>
</comment>
<dbReference type="Pfam" id="PF00383">
    <property type="entry name" value="dCMP_cyt_deam_1"/>
    <property type="match status" value="1"/>
</dbReference>
<evidence type="ECO:0000256" key="11">
    <source>
        <dbReference type="ARBA" id="ARBA00023268"/>
    </source>
</evidence>